<protein>
    <submittedName>
        <fullName evidence="1">Sigma-54-dependent Fis family transcriptional regulator</fullName>
    </submittedName>
</protein>
<name>A0ACD1AF46_9FIRM</name>
<evidence type="ECO:0000313" key="2">
    <source>
        <dbReference type="Proteomes" id="UP000594014"/>
    </source>
</evidence>
<dbReference type="EMBL" id="CP042469">
    <property type="protein sequence ID" value="QOX64846.1"/>
    <property type="molecule type" value="Genomic_DNA"/>
</dbReference>
<keyword evidence="2" id="KW-1185">Reference proteome</keyword>
<organism evidence="1 2">
    <name type="scientific">Anoxybacterium hadale</name>
    <dbReference type="NCBI Taxonomy" id="3408580"/>
    <lineage>
        <taxon>Bacteria</taxon>
        <taxon>Bacillati</taxon>
        <taxon>Bacillota</taxon>
        <taxon>Clostridia</taxon>
        <taxon>Peptostreptococcales</taxon>
        <taxon>Anaerovoracaceae</taxon>
        <taxon>Anoxybacterium</taxon>
    </lineage>
</organism>
<evidence type="ECO:0000313" key="1">
    <source>
        <dbReference type="EMBL" id="QOX64846.1"/>
    </source>
</evidence>
<reference evidence="1" key="1">
    <citation type="submission" date="2019-08" db="EMBL/GenBank/DDBJ databases">
        <title>Genome sequence of Clostridiales bacterium MT110.</title>
        <authorList>
            <person name="Cao J."/>
        </authorList>
    </citation>
    <scope>NUCLEOTIDE SEQUENCE</scope>
    <source>
        <strain evidence="1">MT110</strain>
    </source>
</reference>
<proteinExistence type="predicted"/>
<dbReference type="Proteomes" id="UP000594014">
    <property type="component" value="Chromosome"/>
</dbReference>
<gene>
    <name evidence="1" type="ORF">FRZ06_16580</name>
</gene>
<accession>A0ACD1AF46</accession>
<sequence>MKNDTKTIQMLDITPLSRYNPDNRRGMKMIKINDTFGLSRVVEPKAAVPVTAWRLDNSREIKPWECRISLRLIHLERDCFQQFCNECGDDETKIIAKILDVIHRRGKLHNPFTNTAGQFLGIIEEMGSEYAKHSRFREGDEISCLTTMTALPIHIDKIHKIDYNFGELTVSGYGIIFMDSPLTAIPPEIQPDYTMVAFDEAANLYNIYTASQRGMRFLLIGKDLLSSIIYVSAIKKSAGEDCYITVLLDEDGIGSLTPSQVARELAFWVDSSYIVDVTQPIPAAETILGQEKEPYDMTINGEDLPGSEVLSVILTRHKGKLYFTSLKNNISQSNLIAESMGKELETYVLNQFVAGIEEQFVFELLSSVSQDLERLAEIYRTQAKGVGRTRKKGIAAAAFKAGKADEFIFGSPATEALLGEVLNISEYDCNVILQGETGTGKEKILEIIHKNSQRKNKPCIKINCATIQENLAESEFFGYEGGSFTGAQASGKKGYFELANGGILFLDEVGALSLNLQSKLLRVLQENQFYRVGGISPINVNVRVICANNVPLRQLVEQGQFREDLYYRLNIYTVTVPPLRERREDIVALAKAFLEQFCKRYGIDKEFDAAALTKLAVYDWPGNVRELENLVHRIVISIREYIVQGEDVETMLNETIYEDLVFNLKRSMKAAVSLDFNKIIEQQEIQLIDYALKKFGSTRKAAEFLNMSQPQLMRKKQKYDL</sequence>